<sequence length="54" mass="6146">MSHETIKTIIYSGESKFNLIGNDNRVFTWRKPCTGLSPKNILVQLYTKEGSVMV</sequence>
<dbReference type="AlphaFoldDB" id="A0A0F9W873"/>
<proteinExistence type="predicted"/>
<organism evidence="1 2">
    <name type="scientific">Vairimorpha ceranae</name>
    <dbReference type="NCBI Taxonomy" id="40302"/>
    <lineage>
        <taxon>Eukaryota</taxon>
        <taxon>Fungi</taxon>
        <taxon>Fungi incertae sedis</taxon>
        <taxon>Microsporidia</taxon>
        <taxon>Nosematidae</taxon>
        <taxon>Vairimorpha</taxon>
    </lineage>
</organism>
<protein>
    <submittedName>
        <fullName evidence="1">Uncharacterized protein</fullName>
    </submittedName>
</protein>
<dbReference type="Proteomes" id="UP000034350">
    <property type="component" value="Unassembled WGS sequence"/>
</dbReference>
<dbReference type="OrthoDB" id="2446547at2759"/>
<name>A0A0F9W873_9MICR</name>
<evidence type="ECO:0000313" key="2">
    <source>
        <dbReference type="Proteomes" id="UP000034350"/>
    </source>
</evidence>
<dbReference type="EMBL" id="JPQZ01000172">
    <property type="protein sequence ID" value="KKO73926.1"/>
    <property type="molecule type" value="Genomic_DNA"/>
</dbReference>
<dbReference type="InterPro" id="IPR036397">
    <property type="entry name" value="RNaseH_sf"/>
</dbReference>
<gene>
    <name evidence="1" type="ORF">AAJ76_1720003599</name>
</gene>
<keyword evidence="2" id="KW-1185">Reference proteome</keyword>
<evidence type="ECO:0000313" key="1">
    <source>
        <dbReference type="EMBL" id="KKO73926.1"/>
    </source>
</evidence>
<dbReference type="VEuPathDB" id="MicrosporidiaDB:AAJ76_1720003599"/>
<dbReference type="GO" id="GO:0003676">
    <property type="term" value="F:nucleic acid binding"/>
    <property type="evidence" value="ECO:0007669"/>
    <property type="project" value="InterPro"/>
</dbReference>
<dbReference type="RefSeq" id="XP_024329668.1">
    <property type="nucleotide sequence ID" value="XM_024474245.1"/>
</dbReference>
<accession>A0A0F9W873</accession>
<comment type="caution">
    <text evidence="1">The sequence shown here is derived from an EMBL/GenBank/DDBJ whole genome shotgun (WGS) entry which is preliminary data.</text>
</comment>
<dbReference type="Gene3D" id="3.30.420.10">
    <property type="entry name" value="Ribonuclease H-like superfamily/Ribonuclease H"/>
    <property type="match status" value="1"/>
</dbReference>
<dbReference type="GeneID" id="36319159"/>
<reference evidence="1 2" key="1">
    <citation type="journal article" date="2015" name="Environ. Microbiol.">
        <title>Genome analyses suggest the presence of polyploidy and recent human-driven expansions in eight global populations of the honeybee pathogen Nosema ceranae.</title>
        <authorList>
            <person name="Pelin A."/>
            <person name="Selman M."/>
            <person name="Aris-Brosou S."/>
            <person name="Farinelli L."/>
            <person name="Corradi N."/>
        </authorList>
    </citation>
    <scope>NUCLEOTIDE SEQUENCE [LARGE SCALE GENOMIC DNA]</scope>
    <source>
        <strain evidence="1 2">PA08 1199</strain>
    </source>
</reference>